<dbReference type="InterPro" id="IPR006016">
    <property type="entry name" value="UspA"/>
</dbReference>
<accession>A0ABW0VME9</accession>
<name>A0ABW0VME9_9ACTN</name>
<dbReference type="SUPFAM" id="SSF52402">
    <property type="entry name" value="Adenine nucleotide alpha hydrolases-like"/>
    <property type="match status" value="1"/>
</dbReference>
<reference evidence="3" key="1">
    <citation type="journal article" date="2019" name="Int. J. Syst. Evol. Microbiol.">
        <title>The Global Catalogue of Microorganisms (GCM) 10K type strain sequencing project: providing services to taxonomists for standard genome sequencing and annotation.</title>
        <authorList>
            <consortium name="The Broad Institute Genomics Platform"/>
            <consortium name="The Broad Institute Genome Sequencing Center for Infectious Disease"/>
            <person name="Wu L."/>
            <person name="Ma J."/>
        </authorList>
    </citation>
    <scope>NUCLEOTIDE SEQUENCE [LARGE SCALE GENOMIC DNA]</scope>
    <source>
        <strain evidence="3">CGMCC 4.1622</strain>
    </source>
</reference>
<organism evidence="2 3">
    <name type="scientific">Kitasatospora cinereorecta</name>
    <dbReference type="NCBI Taxonomy" id="285560"/>
    <lineage>
        <taxon>Bacteria</taxon>
        <taxon>Bacillati</taxon>
        <taxon>Actinomycetota</taxon>
        <taxon>Actinomycetes</taxon>
        <taxon>Kitasatosporales</taxon>
        <taxon>Streptomycetaceae</taxon>
        <taxon>Kitasatospora</taxon>
    </lineage>
</organism>
<sequence>MAEDTRIVVGVSGSAGNLAALRRAVQEARLRNAVLVPVIAWTPVGGESTYRAAPVPQLAQLWAQAAQDRLDAAFARAFGGYPADVRVEPVVRRGETGRVLAQVANRPGDLLVVGAGRRTPLRTLLQRGSVSRYCLAHAVCTVVAVPPTASVDTGAAGHDRRPALAAA</sequence>
<dbReference type="Gene3D" id="3.40.50.620">
    <property type="entry name" value="HUPs"/>
    <property type="match status" value="1"/>
</dbReference>
<dbReference type="Proteomes" id="UP001596066">
    <property type="component" value="Unassembled WGS sequence"/>
</dbReference>
<evidence type="ECO:0000259" key="1">
    <source>
        <dbReference type="Pfam" id="PF00582"/>
    </source>
</evidence>
<proteinExistence type="predicted"/>
<dbReference type="EMBL" id="JBHSOC010000119">
    <property type="protein sequence ID" value="MFC5646897.1"/>
    <property type="molecule type" value="Genomic_DNA"/>
</dbReference>
<dbReference type="CDD" id="cd00293">
    <property type="entry name" value="USP-like"/>
    <property type="match status" value="1"/>
</dbReference>
<feature type="domain" description="UspA" evidence="1">
    <location>
        <begin position="6"/>
        <end position="146"/>
    </location>
</feature>
<dbReference type="Pfam" id="PF00582">
    <property type="entry name" value="Usp"/>
    <property type="match status" value="1"/>
</dbReference>
<evidence type="ECO:0000313" key="2">
    <source>
        <dbReference type="EMBL" id="MFC5646897.1"/>
    </source>
</evidence>
<dbReference type="InterPro" id="IPR014729">
    <property type="entry name" value="Rossmann-like_a/b/a_fold"/>
</dbReference>
<comment type="caution">
    <text evidence="2">The sequence shown here is derived from an EMBL/GenBank/DDBJ whole genome shotgun (WGS) entry which is preliminary data.</text>
</comment>
<protein>
    <submittedName>
        <fullName evidence="2">Universal stress protein</fullName>
    </submittedName>
</protein>
<keyword evidence="3" id="KW-1185">Reference proteome</keyword>
<dbReference type="RefSeq" id="WP_346148018.1">
    <property type="nucleotide sequence ID" value="NZ_BAAAUA010000043.1"/>
</dbReference>
<gene>
    <name evidence="2" type="ORF">ACFPZF_36845</name>
</gene>
<evidence type="ECO:0000313" key="3">
    <source>
        <dbReference type="Proteomes" id="UP001596066"/>
    </source>
</evidence>